<accession>A0ABY4QGK5</accession>
<dbReference type="EMBL" id="CP097320">
    <property type="protein sequence ID" value="UQX09641.1"/>
    <property type="molecule type" value="Genomic_DNA"/>
</dbReference>
<feature type="domain" description="PE-PPE" evidence="1">
    <location>
        <begin position="1"/>
        <end position="72"/>
    </location>
</feature>
<sequence length="74" mass="8137">MSDLNAFAGMIYEHLTYLDLDPAQTGDAIPLQTAGDTLTDYCMMPVADLPLLKPLRLIPFVGNPLADLLQPNEY</sequence>
<evidence type="ECO:0000313" key="3">
    <source>
        <dbReference type="Proteomes" id="UP001056610"/>
    </source>
</evidence>
<gene>
    <name evidence="2" type="ORF">M5I08_14960</name>
</gene>
<keyword evidence="3" id="KW-1185">Reference proteome</keyword>
<dbReference type="RefSeq" id="WP_219067155.1">
    <property type="nucleotide sequence ID" value="NZ_CAJUXY010000015.1"/>
</dbReference>
<dbReference type="InterPro" id="IPR013228">
    <property type="entry name" value="PE-PPE_C"/>
</dbReference>
<name>A0ABY4QGK5_9MYCO</name>
<dbReference type="Pfam" id="PF08237">
    <property type="entry name" value="PE-PPE"/>
    <property type="match status" value="1"/>
</dbReference>
<organism evidence="2 3">
    <name type="scientific">Candidatus Mycobacterium methanotrophicum</name>
    <dbReference type="NCBI Taxonomy" id="2943498"/>
    <lineage>
        <taxon>Bacteria</taxon>
        <taxon>Bacillati</taxon>
        <taxon>Actinomycetota</taxon>
        <taxon>Actinomycetes</taxon>
        <taxon>Mycobacteriales</taxon>
        <taxon>Mycobacteriaceae</taxon>
        <taxon>Mycobacterium</taxon>
    </lineage>
</organism>
<reference evidence="2" key="1">
    <citation type="submission" date="2022-05" db="EMBL/GenBank/DDBJ databases">
        <title>A methanotrophic Mycobacterium dominates a cave microbial ecosystem.</title>
        <authorList>
            <person name="Van Spanning R.J.M."/>
            <person name="Guan Q."/>
            <person name="Melkonian C."/>
            <person name="Gallant J."/>
            <person name="Polerecky L."/>
            <person name="Flot J.-F."/>
            <person name="Brandt B.W."/>
            <person name="Braster M."/>
            <person name="Iturbe Espinoza P."/>
            <person name="Aerts J."/>
            <person name="Meima-Franke M."/>
            <person name="Piersma S.R."/>
            <person name="Bunduc C."/>
            <person name="Ummels R."/>
            <person name="Pain A."/>
            <person name="Fleming E.J."/>
            <person name="van der Wel N."/>
            <person name="Gherman V.D."/>
            <person name="Sarbu S.M."/>
            <person name="Bodelier P.L.E."/>
            <person name="Bitter W."/>
        </authorList>
    </citation>
    <scope>NUCLEOTIDE SEQUENCE</scope>
    <source>
        <strain evidence="2">Sulfur Cave</strain>
    </source>
</reference>
<evidence type="ECO:0000313" key="2">
    <source>
        <dbReference type="EMBL" id="UQX09641.1"/>
    </source>
</evidence>
<evidence type="ECO:0000259" key="1">
    <source>
        <dbReference type="Pfam" id="PF08237"/>
    </source>
</evidence>
<protein>
    <submittedName>
        <fullName evidence="2">PE-PPE domain-containing protein</fullName>
    </submittedName>
</protein>
<proteinExistence type="predicted"/>
<dbReference type="Proteomes" id="UP001056610">
    <property type="component" value="Chromosome"/>
</dbReference>